<evidence type="ECO:0000313" key="1">
    <source>
        <dbReference type="EMBL" id="MFD0315972.1"/>
    </source>
</evidence>
<name>A0ABW2WBQ6_9ACTN</name>
<gene>
    <name evidence="1" type="ORF">ACFQZ6_17445</name>
</gene>
<organism evidence="1 2">
    <name type="scientific">Streptomyces flavalbus</name>
    <dbReference type="NCBI Taxonomy" id="2665155"/>
    <lineage>
        <taxon>Bacteria</taxon>
        <taxon>Bacillati</taxon>
        <taxon>Actinomycetota</taxon>
        <taxon>Actinomycetes</taxon>
        <taxon>Kitasatosporales</taxon>
        <taxon>Streptomycetaceae</taxon>
        <taxon>Streptomyces</taxon>
    </lineage>
</organism>
<proteinExistence type="predicted"/>
<keyword evidence="2" id="KW-1185">Reference proteome</keyword>
<sequence>MVVINGIWPALHVRFTHPPVADWLCGCSHHERAVGRAAVIELTTRAHVGTCPHTTPAQEGRAAA</sequence>
<dbReference type="EMBL" id="JBHTEB010000001">
    <property type="protein sequence ID" value="MFD0315972.1"/>
    <property type="molecule type" value="Genomic_DNA"/>
</dbReference>
<dbReference type="Proteomes" id="UP001597023">
    <property type="component" value="Unassembled WGS sequence"/>
</dbReference>
<comment type="caution">
    <text evidence="1">The sequence shown here is derived from an EMBL/GenBank/DDBJ whole genome shotgun (WGS) entry which is preliminary data.</text>
</comment>
<evidence type="ECO:0000313" key="2">
    <source>
        <dbReference type="Proteomes" id="UP001597023"/>
    </source>
</evidence>
<reference evidence="2" key="1">
    <citation type="journal article" date="2019" name="Int. J. Syst. Evol. Microbiol.">
        <title>The Global Catalogue of Microorganisms (GCM) 10K type strain sequencing project: providing services to taxonomists for standard genome sequencing and annotation.</title>
        <authorList>
            <consortium name="The Broad Institute Genomics Platform"/>
            <consortium name="The Broad Institute Genome Sequencing Center for Infectious Disease"/>
            <person name="Wu L."/>
            <person name="Ma J."/>
        </authorList>
    </citation>
    <scope>NUCLEOTIDE SEQUENCE [LARGE SCALE GENOMIC DNA]</scope>
    <source>
        <strain evidence="2">CGMCC 4.7400</strain>
    </source>
</reference>
<accession>A0ABW2WBQ6</accession>
<dbReference type="RefSeq" id="WP_381609954.1">
    <property type="nucleotide sequence ID" value="NZ_JBHTEB010000001.1"/>
</dbReference>
<protein>
    <submittedName>
        <fullName evidence="1">Uncharacterized protein</fullName>
    </submittedName>
</protein>